<reference evidence="7" key="1">
    <citation type="submission" date="2020-04" db="EMBL/GenBank/DDBJ databases">
        <authorList>
            <person name="Alioto T."/>
            <person name="Alioto T."/>
            <person name="Gomez Garrido J."/>
        </authorList>
    </citation>
    <scope>NUCLEOTIDE SEQUENCE</scope>
    <source>
        <strain evidence="7">A484AB</strain>
    </source>
</reference>
<dbReference type="Proteomes" id="UP001152795">
    <property type="component" value="Unassembled WGS sequence"/>
</dbReference>
<dbReference type="InterPro" id="IPR011545">
    <property type="entry name" value="DEAD/DEAH_box_helicase_dom"/>
</dbReference>
<comment type="catalytic activity">
    <reaction evidence="4">
        <text>Couples ATP hydrolysis with the unwinding of duplex DNA by translocating in the 3'-5' direction.</text>
        <dbReference type="EC" id="5.6.2.4"/>
    </reaction>
</comment>
<dbReference type="GO" id="GO:0000724">
    <property type="term" value="P:double-strand break repair via homologous recombination"/>
    <property type="evidence" value="ECO:0007669"/>
    <property type="project" value="TreeGrafter"/>
</dbReference>
<dbReference type="SUPFAM" id="SSF52540">
    <property type="entry name" value="P-loop containing nucleoside triphosphate hydrolases"/>
    <property type="match status" value="1"/>
</dbReference>
<dbReference type="EC" id="5.6.2.4" evidence="5"/>
<evidence type="ECO:0000313" key="7">
    <source>
        <dbReference type="EMBL" id="CAB3991411.1"/>
    </source>
</evidence>
<keyword evidence="2" id="KW-0238">DNA-binding</keyword>
<dbReference type="GO" id="GO:0043138">
    <property type="term" value="F:3'-5' DNA helicase activity"/>
    <property type="evidence" value="ECO:0007669"/>
    <property type="project" value="UniProtKB-EC"/>
</dbReference>
<feature type="domain" description="Helicase ATP-binding" evidence="6">
    <location>
        <begin position="1"/>
        <end position="133"/>
    </location>
</feature>
<dbReference type="GO" id="GO:0005694">
    <property type="term" value="C:chromosome"/>
    <property type="evidence" value="ECO:0007669"/>
    <property type="project" value="TreeGrafter"/>
</dbReference>
<evidence type="ECO:0000256" key="3">
    <source>
        <dbReference type="ARBA" id="ARBA00023235"/>
    </source>
</evidence>
<proteinExistence type="inferred from homology"/>
<dbReference type="GO" id="GO:0005737">
    <property type="term" value="C:cytoplasm"/>
    <property type="evidence" value="ECO:0007669"/>
    <property type="project" value="TreeGrafter"/>
</dbReference>
<dbReference type="PANTHER" id="PTHR13710:SF105">
    <property type="entry name" value="ATP-DEPENDENT DNA HELICASE Q1"/>
    <property type="match status" value="1"/>
</dbReference>
<dbReference type="AlphaFoldDB" id="A0A6S7H5B1"/>
<dbReference type="GO" id="GO:0009378">
    <property type="term" value="F:four-way junction helicase activity"/>
    <property type="evidence" value="ECO:0007669"/>
    <property type="project" value="TreeGrafter"/>
</dbReference>
<dbReference type="InterPro" id="IPR014001">
    <property type="entry name" value="Helicase_ATP-bd"/>
</dbReference>
<evidence type="ECO:0000256" key="2">
    <source>
        <dbReference type="ARBA" id="ARBA00023125"/>
    </source>
</evidence>
<dbReference type="PANTHER" id="PTHR13710">
    <property type="entry name" value="DNA HELICASE RECQ FAMILY MEMBER"/>
    <property type="match status" value="1"/>
</dbReference>
<gene>
    <name evidence="7" type="ORF">PACLA_8A018948</name>
</gene>
<dbReference type="InterPro" id="IPR027417">
    <property type="entry name" value="P-loop_NTPase"/>
</dbReference>
<accession>A0A6S7H5B1</accession>
<evidence type="ECO:0000256" key="1">
    <source>
        <dbReference type="ARBA" id="ARBA00005446"/>
    </source>
</evidence>
<protein>
    <recommendedName>
        <fullName evidence="5">DNA 3'-5' helicase</fullName>
        <ecNumber evidence="5">5.6.2.4</ecNumber>
    </recommendedName>
</protein>
<organism evidence="7 8">
    <name type="scientific">Paramuricea clavata</name>
    <name type="common">Red gorgonian</name>
    <name type="synonym">Violescent sea-whip</name>
    <dbReference type="NCBI Taxonomy" id="317549"/>
    <lineage>
        <taxon>Eukaryota</taxon>
        <taxon>Metazoa</taxon>
        <taxon>Cnidaria</taxon>
        <taxon>Anthozoa</taxon>
        <taxon>Octocorallia</taxon>
        <taxon>Malacalcyonacea</taxon>
        <taxon>Plexauridae</taxon>
        <taxon>Paramuricea</taxon>
    </lineage>
</organism>
<evidence type="ECO:0000259" key="6">
    <source>
        <dbReference type="PROSITE" id="PS51192"/>
    </source>
</evidence>
<keyword evidence="3" id="KW-0413">Isomerase</keyword>
<dbReference type="Gene3D" id="3.40.50.300">
    <property type="entry name" value="P-loop containing nucleotide triphosphate hydrolases"/>
    <property type="match status" value="1"/>
</dbReference>
<keyword evidence="8" id="KW-1185">Reference proteome</keyword>
<evidence type="ECO:0000256" key="5">
    <source>
        <dbReference type="ARBA" id="ARBA00034808"/>
    </source>
</evidence>
<sequence length="244" mass="27316">MRDQVSKLKESITIGIVNNKYDTCDSHETVASYDLKEIISIMPRIIFAHPESLVSDKRALKLLKAKKCQTCVSAIVVDEAHLVIDWEKFRPAYGKLGILANIFPHTPIVAMTATATYDMQCKIIESLGMNCPQIVKTNPDRPNIYFSCKKRGNSAEEKLAPILDNLVAELDSLGLNTPFTLVYGTLEVVSECFLYVSSKLGKNSIILLGHSAFLLTDFLTNIMPMFLNIKDMTLWMDSYQVTLS</sequence>
<comment type="caution">
    <text evidence="7">The sequence shown here is derived from an EMBL/GenBank/DDBJ whole genome shotgun (WGS) entry which is preliminary data.</text>
</comment>
<dbReference type="Pfam" id="PF00270">
    <property type="entry name" value="DEAD"/>
    <property type="match status" value="1"/>
</dbReference>
<dbReference type="GO" id="GO:0005524">
    <property type="term" value="F:ATP binding"/>
    <property type="evidence" value="ECO:0007669"/>
    <property type="project" value="InterPro"/>
</dbReference>
<comment type="similarity">
    <text evidence="1">Belongs to the helicase family. RecQ subfamily.</text>
</comment>
<dbReference type="EMBL" id="CACRXK020001845">
    <property type="protein sequence ID" value="CAB3991411.1"/>
    <property type="molecule type" value="Genomic_DNA"/>
</dbReference>
<evidence type="ECO:0000256" key="4">
    <source>
        <dbReference type="ARBA" id="ARBA00034617"/>
    </source>
</evidence>
<dbReference type="OrthoDB" id="6158369at2759"/>
<dbReference type="PROSITE" id="PS51192">
    <property type="entry name" value="HELICASE_ATP_BIND_1"/>
    <property type="match status" value="1"/>
</dbReference>
<evidence type="ECO:0000313" key="8">
    <source>
        <dbReference type="Proteomes" id="UP001152795"/>
    </source>
</evidence>
<name>A0A6S7H5B1_PARCT</name>
<dbReference type="GO" id="GO:0003677">
    <property type="term" value="F:DNA binding"/>
    <property type="evidence" value="ECO:0007669"/>
    <property type="project" value="UniProtKB-KW"/>
</dbReference>